<dbReference type="InterPro" id="IPR036397">
    <property type="entry name" value="RNaseH_sf"/>
</dbReference>
<name>A0A9X2Y036_9BACT</name>
<dbReference type="InterPro" id="IPR012337">
    <property type="entry name" value="RNaseH-like_sf"/>
</dbReference>
<accession>A0A9X2Y036</accession>
<dbReference type="InterPro" id="IPR001584">
    <property type="entry name" value="Integrase_cat-core"/>
</dbReference>
<feature type="domain" description="Integrase catalytic" evidence="1">
    <location>
        <begin position="226"/>
        <end position="394"/>
    </location>
</feature>
<gene>
    <name evidence="2" type="ORF">OCK74_27315</name>
</gene>
<evidence type="ECO:0000259" key="1">
    <source>
        <dbReference type="PROSITE" id="PS50994"/>
    </source>
</evidence>
<sequence>MKKKKYDTSVVMLYLIGKEYLLPKEFRKQIPYSTIASWRKIDYCSYIGHEYRIFFEEMADYLALKKTCKEQRKMLRSIAKAWLIMQNDISPIIEQAKTNVELQKKLVHAIDCLKVGFGLRKTLKLLGLTNKIYQAWSFLIRSYCTASHSFQCVKRYPHQLQKKEVQKMRKLLTAPRLLHWPIVSIAATGLRRGSIVASMYSWYKYARLMELTHKTGRKPQRKVGLLAERPNEYLHVDTTHYLISDQKVCITFVMDNFSKMILGFQVAEKLSFEVVKGALTKALKIVGRHPDQQPVNLVADGGRENNNHHINQFIAGLTNYKITKIRSLKDIKFSNSPVEAIHKIIKSRYLHNHQFHSIQQLEQFLEWAVYDYNVLRPHYKHSPKTPHEVYFGIPLKFDVKERMKSAGKIRIQKNKELRCNACVNNALLIMHNYRSA</sequence>
<comment type="caution">
    <text evidence="2">The sequence shown here is derived from an EMBL/GenBank/DDBJ whole genome shotgun (WGS) entry which is preliminary data.</text>
</comment>
<evidence type="ECO:0000313" key="2">
    <source>
        <dbReference type="EMBL" id="MCU7552859.1"/>
    </source>
</evidence>
<keyword evidence="3" id="KW-1185">Reference proteome</keyword>
<dbReference type="Gene3D" id="3.30.420.10">
    <property type="entry name" value="Ribonuclease H-like superfamily/Ribonuclease H"/>
    <property type="match status" value="1"/>
</dbReference>
<dbReference type="PANTHER" id="PTHR46889">
    <property type="entry name" value="TRANSPOSASE INSF FOR INSERTION SEQUENCE IS3B-RELATED"/>
    <property type="match status" value="1"/>
</dbReference>
<evidence type="ECO:0000313" key="3">
    <source>
        <dbReference type="Proteomes" id="UP001155483"/>
    </source>
</evidence>
<dbReference type="PANTHER" id="PTHR46889:SF4">
    <property type="entry name" value="TRANSPOSASE INSO FOR INSERTION SEQUENCE ELEMENT IS911B-RELATED"/>
    <property type="match status" value="1"/>
</dbReference>
<dbReference type="PROSITE" id="PS50994">
    <property type="entry name" value="INTEGRASE"/>
    <property type="match status" value="1"/>
</dbReference>
<dbReference type="Proteomes" id="UP001155483">
    <property type="component" value="Unassembled WGS sequence"/>
</dbReference>
<reference evidence="2" key="2">
    <citation type="submission" date="2023-04" db="EMBL/GenBank/DDBJ databases">
        <title>Paracnuella aquatica gen. nov., sp. nov., a member of the family Chitinophagaceae isolated from a hot spring.</title>
        <authorList>
            <person name="Wang C."/>
        </authorList>
    </citation>
    <scope>NUCLEOTIDE SEQUENCE</scope>
    <source>
        <strain evidence="2">LB-8</strain>
    </source>
</reference>
<dbReference type="EMBL" id="JAOTIF010000051">
    <property type="protein sequence ID" value="MCU7552859.1"/>
    <property type="molecule type" value="Genomic_DNA"/>
</dbReference>
<dbReference type="Pfam" id="PF00665">
    <property type="entry name" value="rve"/>
    <property type="match status" value="1"/>
</dbReference>
<dbReference type="AlphaFoldDB" id="A0A9X2Y036"/>
<dbReference type="RefSeq" id="WP_279300294.1">
    <property type="nucleotide sequence ID" value="NZ_JAOTIF010000051.1"/>
</dbReference>
<dbReference type="InterPro" id="IPR050900">
    <property type="entry name" value="Transposase_IS3/IS150/IS904"/>
</dbReference>
<protein>
    <submittedName>
        <fullName evidence="2">DDE-type integrase/transposase/recombinase</fullName>
    </submittedName>
</protein>
<proteinExistence type="predicted"/>
<dbReference type="GO" id="GO:0003676">
    <property type="term" value="F:nucleic acid binding"/>
    <property type="evidence" value="ECO:0007669"/>
    <property type="project" value="InterPro"/>
</dbReference>
<dbReference type="GO" id="GO:0015074">
    <property type="term" value="P:DNA integration"/>
    <property type="evidence" value="ECO:0007669"/>
    <property type="project" value="InterPro"/>
</dbReference>
<dbReference type="SUPFAM" id="SSF53098">
    <property type="entry name" value="Ribonuclease H-like"/>
    <property type="match status" value="1"/>
</dbReference>
<reference evidence="2" key="1">
    <citation type="submission" date="2022-09" db="EMBL/GenBank/DDBJ databases">
        <authorList>
            <person name="Yuan C."/>
            <person name="Ke Z."/>
        </authorList>
    </citation>
    <scope>NUCLEOTIDE SEQUENCE</scope>
    <source>
        <strain evidence="2">LB-8</strain>
    </source>
</reference>
<dbReference type="Pfam" id="PF13683">
    <property type="entry name" value="rve_3"/>
    <property type="match status" value="1"/>
</dbReference>
<organism evidence="2 3">
    <name type="scientific">Paraflavisolibacter caeni</name>
    <dbReference type="NCBI Taxonomy" id="2982496"/>
    <lineage>
        <taxon>Bacteria</taxon>
        <taxon>Pseudomonadati</taxon>
        <taxon>Bacteroidota</taxon>
        <taxon>Chitinophagia</taxon>
        <taxon>Chitinophagales</taxon>
        <taxon>Chitinophagaceae</taxon>
        <taxon>Paraflavisolibacter</taxon>
    </lineage>
</organism>